<keyword evidence="1" id="KW-1133">Transmembrane helix</keyword>
<feature type="transmembrane region" description="Helical" evidence="1">
    <location>
        <begin position="183"/>
        <end position="201"/>
    </location>
</feature>
<feature type="transmembrane region" description="Helical" evidence="1">
    <location>
        <begin position="238"/>
        <end position="257"/>
    </location>
</feature>
<name>A0A5J6MJF9_9PROT</name>
<dbReference type="AlphaFoldDB" id="A0A5J6MJF9"/>
<dbReference type="EMBL" id="CP042906">
    <property type="protein sequence ID" value="QEX17702.1"/>
    <property type="molecule type" value="Genomic_DNA"/>
</dbReference>
<feature type="transmembrane region" description="Helical" evidence="1">
    <location>
        <begin position="213"/>
        <end position="232"/>
    </location>
</feature>
<feature type="transmembrane region" description="Helical" evidence="1">
    <location>
        <begin position="44"/>
        <end position="65"/>
    </location>
</feature>
<protein>
    <submittedName>
        <fullName evidence="3">Membrane protein</fullName>
    </submittedName>
</protein>
<dbReference type="PANTHER" id="PTHR22911">
    <property type="entry name" value="ACYL-MALONYL CONDENSING ENZYME-RELATED"/>
    <property type="match status" value="1"/>
</dbReference>
<feature type="domain" description="EamA" evidence="2">
    <location>
        <begin position="127"/>
        <end position="253"/>
    </location>
</feature>
<reference evidence="3 4" key="1">
    <citation type="submission" date="2019-08" db="EMBL/GenBank/DDBJ databases">
        <title>Hyperibacter terrae gen. nov., sp. nov. and Hyperibacter viscosus sp. nov., two new members in the family Rhodospirillaceae isolated from the rhizosphere of Hypericum perforatum.</title>
        <authorList>
            <person name="Noviana Z."/>
        </authorList>
    </citation>
    <scope>NUCLEOTIDE SEQUENCE [LARGE SCALE GENOMIC DNA]</scope>
    <source>
        <strain evidence="3 4">R5913</strain>
    </source>
</reference>
<feature type="transmembrane region" description="Helical" evidence="1">
    <location>
        <begin position="102"/>
        <end position="120"/>
    </location>
</feature>
<accession>A0A5J6MJF9</accession>
<keyword evidence="4" id="KW-1185">Reference proteome</keyword>
<proteinExistence type="predicted"/>
<dbReference type="Pfam" id="PF00892">
    <property type="entry name" value="EamA"/>
    <property type="match status" value="2"/>
</dbReference>
<dbReference type="InterPro" id="IPR000620">
    <property type="entry name" value="EamA_dom"/>
</dbReference>
<evidence type="ECO:0000313" key="3">
    <source>
        <dbReference type="EMBL" id="QEX17702.1"/>
    </source>
</evidence>
<feature type="transmembrane region" description="Helical" evidence="1">
    <location>
        <begin position="71"/>
        <end position="93"/>
    </location>
</feature>
<dbReference type="SUPFAM" id="SSF103481">
    <property type="entry name" value="Multidrug resistance efflux transporter EmrE"/>
    <property type="match status" value="2"/>
</dbReference>
<dbReference type="KEGG" id="htq:FRZ44_30050"/>
<dbReference type="Proteomes" id="UP000326202">
    <property type="component" value="Chromosome"/>
</dbReference>
<feature type="transmembrane region" description="Helical" evidence="1">
    <location>
        <begin position="158"/>
        <end position="177"/>
    </location>
</feature>
<keyword evidence="1" id="KW-0472">Membrane</keyword>
<dbReference type="PANTHER" id="PTHR22911:SF135">
    <property type="entry name" value="BLR4310 PROTEIN"/>
    <property type="match status" value="1"/>
</dbReference>
<feature type="transmembrane region" description="Helical" evidence="1">
    <location>
        <begin position="14"/>
        <end position="32"/>
    </location>
</feature>
<dbReference type="Gene3D" id="1.10.3730.20">
    <property type="match status" value="1"/>
</dbReference>
<evidence type="ECO:0000259" key="2">
    <source>
        <dbReference type="Pfam" id="PF00892"/>
    </source>
</evidence>
<dbReference type="GO" id="GO:0016020">
    <property type="term" value="C:membrane"/>
    <property type="evidence" value="ECO:0007669"/>
    <property type="project" value="InterPro"/>
</dbReference>
<keyword evidence="1" id="KW-0812">Transmembrane</keyword>
<gene>
    <name evidence="3" type="ORF">FRZ44_30050</name>
</gene>
<dbReference type="InterPro" id="IPR037185">
    <property type="entry name" value="EmrE-like"/>
</dbReference>
<feature type="domain" description="EamA" evidence="2">
    <location>
        <begin position="10"/>
        <end position="114"/>
    </location>
</feature>
<evidence type="ECO:0000256" key="1">
    <source>
        <dbReference type="SAM" id="Phobius"/>
    </source>
</evidence>
<organism evidence="3 4">
    <name type="scientific">Hypericibacter terrae</name>
    <dbReference type="NCBI Taxonomy" id="2602015"/>
    <lineage>
        <taxon>Bacteria</taxon>
        <taxon>Pseudomonadati</taxon>
        <taxon>Pseudomonadota</taxon>
        <taxon>Alphaproteobacteria</taxon>
        <taxon>Rhodospirillales</taxon>
        <taxon>Dongiaceae</taxon>
        <taxon>Hypericibacter</taxon>
    </lineage>
</organism>
<evidence type="ECO:0000313" key="4">
    <source>
        <dbReference type="Proteomes" id="UP000326202"/>
    </source>
</evidence>
<sequence length="271" mass="28931">MVVRTVGAGAWEIIFWRSVFAGLFLAGLLLVRERRRFFRVFLEAPWASIGMGLCFATASTCFVIAMEYTSVAKILFLQGISPFIAAIASWLILRERVGPRTWGAMAMALVGIGIMEIESFEGSGSLIGDLLGVVIGCAFAGATIIVRSNRKVRMIPAAFYATVIAGTIAATQAPTLAISDHDLPYLFFFGFGQLGLGMALYTSGARHIPAAEAALAALLEPALGPIWVWLVYAENPGIYAIVGGAILIGSLILHSLYDLHAAGRRVVPPVV</sequence>
<feature type="transmembrane region" description="Helical" evidence="1">
    <location>
        <begin position="126"/>
        <end position="146"/>
    </location>
</feature>